<dbReference type="InterPro" id="IPR036942">
    <property type="entry name" value="Beta-barrel_TonB_sf"/>
</dbReference>
<evidence type="ECO:0000313" key="5">
    <source>
        <dbReference type="Proteomes" id="UP000445000"/>
    </source>
</evidence>
<comment type="subcellular location">
    <subcellularLocation>
        <location evidence="1">Cell outer membrane</location>
    </subcellularLocation>
</comment>
<evidence type="ECO:0000313" key="4">
    <source>
        <dbReference type="EMBL" id="GFE80635.1"/>
    </source>
</evidence>
<reference evidence="5" key="1">
    <citation type="submission" date="2020-01" db="EMBL/GenBank/DDBJ databases">
        <title>'Steroidobacter agaridevorans' sp. nov., agar-degrading bacteria isolated from rhizosphere soils.</title>
        <authorList>
            <person name="Ikenaga M."/>
            <person name="Kataoka M."/>
            <person name="Murouchi A."/>
            <person name="Katsuragi S."/>
            <person name="Sakai M."/>
        </authorList>
    </citation>
    <scope>NUCLEOTIDE SEQUENCE [LARGE SCALE GENOMIC DNA]</scope>
    <source>
        <strain evidence="5">YU21-B</strain>
    </source>
</reference>
<dbReference type="EMBL" id="BLJN01000002">
    <property type="protein sequence ID" value="GFE80635.1"/>
    <property type="molecule type" value="Genomic_DNA"/>
</dbReference>
<evidence type="ECO:0000256" key="1">
    <source>
        <dbReference type="ARBA" id="ARBA00004442"/>
    </source>
</evidence>
<dbReference type="Gene3D" id="2.40.170.20">
    <property type="entry name" value="TonB-dependent receptor, beta-barrel domain"/>
    <property type="match status" value="1"/>
</dbReference>
<comment type="caution">
    <text evidence="4">The sequence shown here is derived from an EMBL/GenBank/DDBJ whole genome shotgun (WGS) entry which is preliminary data.</text>
</comment>
<name>A0A829YBU6_9GAMM</name>
<proteinExistence type="predicted"/>
<evidence type="ECO:0008006" key="6">
    <source>
        <dbReference type="Google" id="ProtNLM"/>
    </source>
</evidence>
<keyword evidence="3" id="KW-0998">Cell outer membrane</keyword>
<dbReference type="RefSeq" id="WP_161812297.1">
    <property type="nucleotide sequence ID" value="NZ_BLJN01000002.1"/>
</dbReference>
<dbReference type="Proteomes" id="UP000445000">
    <property type="component" value="Unassembled WGS sequence"/>
</dbReference>
<keyword evidence="2" id="KW-0472">Membrane</keyword>
<evidence type="ECO:0000256" key="3">
    <source>
        <dbReference type="ARBA" id="ARBA00023237"/>
    </source>
</evidence>
<protein>
    <recommendedName>
        <fullName evidence="6">TonB-dependent receptor</fullName>
    </recommendedName>
</protein>
<accession>A0A829YBU6</accession>
<dbReference type="SUPFAM" id="SSF56935">
    <property type="entry name" value="Porins"/>
    <property type="match status" value="1"/>
</dbReference>
<keyword evidence="5" id="KW-1185">Reference proteome</keyword>
<evidence type="ECO:0000256" key="2">
    <source>
        <dbReference type="ARBA" id="ARBA00023136"/>
    </source>
</evidence>
<sequence length="92" mass="9898">MDSYATLNLYTGVRDSEGQWEVTLFAKNIFDEEVVLNSSAGPQTTNLSTLRFGPGGTIVGSASSAFASPYYSVNVLQEREIGLTLRVGFGAR</sequence>
<gene>
    <name evidence="4" type="ORF">GCM10011487_26350</name>
</gene>
<dbReference type="GO" id="GO:0009279">
    <property type="term" value="C:cell outer membrane"/>
    <property type="evidence" value="ECO:0007669"/>
    <property type="project" value="UniProtKB-SubCell"/>
</dbReference>
<organism evidence="4 5">
    <name type="scientific">Steroidobacter agaridevorans</name>
    <dbReference type="NCBI Taxonomy" id="2695856"/>
    <lineage>
        <taxon>Bacteria</taxon>
        <taxon>Pseudomonadati</taxon>
        <taxon>Pseudomonadota</taxon>
        <taxon>Gammaproteobacteria</taxon>
        <taxon>Steroidobacterales</taxon>
        <taxon>Steroidobacteraceae</taxon>
        <taxon>Steroidobacter</taxon>
    </lineage>
</organism>
<dbReference type="AlphaFoldDB" id="A0A829YBU6"/>